<name>A0A7W3LU47_ACTNM</name>
<dbReference type="Pfam" id="PF01323">
    <property type="entry name" value="DSBA"/>
    <property type="match status" value="1"/>
</dbReference>
<protein>
    <submittedName>
        <fullName evidence="2">Putative DsbA family dithiol-disulfide isomerase</fullName>
    </submittedName>
</protein>
<accession>A0A7W3LU47</accession>
<feature type="domain" description="DSBA-like thioredoxin" evidence="1">
    <location>
        <begin position="3"/>
        <end position="191"/>
    </location>
</feature>
<dbReference type="Proteomes" id="UP000572680">
    <property type="component" value="Unassembled WGS sequence"/>
</dbReference>
<dbReference type="EMBL" id="JACJIA010000008">
    <property type="protein sequence ID" value="MBA8954335.1"/>
    <property type="molecule type" value="Genomic_DNA"/>
</dbReference>
<keyword evidence="3" id="KW-1185">Reference proteome</keyword>
<dbReference type="AlphaFoldDB" id="A0A7W3LU47"/>
<evidence type="ECO:0000259" key="1">
    <source>
        <dbReference type="Pfam" id="PF01323"/>
    </source>
</evidence>
<evidence type="ECO:0000313" key="3">
    <source>
        <dbReference type="Proteomes" id="UP000572680"/>
    </source>
</evidence>
<dbReference type="Gene3D" id="3.40.30.10">
    <property type="entry name" value="Glutaredoxin"/>
    <property type="match status" value="1"/>
</dbReference>
<dbReference type="GO" id="GO:0016853">
    <property type="term" value="F:isomerase activity"/>
    <property type="evidence" value="ECO:0007669"/>
    <property type="project" value="UniProtKB-KW"/>
</dbReference>
<dbReference type="GO" id="GO:0016491">
    <property type="term" value="F:oxidoreductase activity"/>
    <property type="evidence" value="ECO:0007669"/>
    <property type="project" value="InterPro"/>
</dbReference>
<keyword evidence="2" id="KW-0413">Isomerase</keyword>
<evidence type="ECO:0000313" key="2">
    <source>
        <dbReference type="EMBL" id="MBA8954335.1"/>
    </source>
</evidence>
<sequence length="200" mass="21704">MRIEMVLDVPCVWSYFAFARFQRAAARFRERGGELETVFLPFQLRPDATVEGEPKVAVLRRAFGDATEDAIAGITAKAADEGLTFRHAGAVMSSTFEAHRLIAVASEQGRGAAMVERLFRAHHTDELNVADPAVLRRLAAEAGVEWSDAKAGETRAALERVRASGIRGVPVFYVDGRRLGGAQSEEDLLAAFEAARSTVG</sequence>
<reference evidence="2 3" key="1">
    <citation type="submission" date="2020-08" db="EMBL/GenBank/DDBJ databases">
        <title>Genomic Encyclopedia of Type Strains, Phase IV (KMG-IV): sequencing the most valuable type-strain genomes for metagenomic binning, comparative biology and taxonomic classification.</title>
        <authorList>
            <person name="Goeker M."/>
        </authorList>
    </citation>
    <scope>NUCLEOTIDE SEQUENCE [LARGE SCALE GENOMIC DNA]</scope>
    <source>
        <strain evidence="2 3">DSM 44197</strain>
    </source>
</reference>
<proteinExistence type="predicted"/>
<dbReference type="SUPFAM" id="SSF52833">
    <property type="entry name" value="Thioredoxin-like"/>
    <property type="match status" value="1"/>
</dbReference>
<dbReference type="RefSeq" id="WP_182846421.1">
    <property type="nucleotide sequence ID" value="NZ_BAAALP010000023.1"/>
</dbReference>
<comment type="caution">
    <text evidence="2">The sequence shown here is derived from an EMBL/GenBank/DDBJ whole genome shotgun (WGS) entry which is preliminary data.</text>
</comment>
<dbReference type="InterPro" id="IPR001853">
    <property type="entry name" value="DSBA-like_thioredoxin_dom"/>
</dbReference>
<gene>
    <name evidence="2" type="ORF">HNR61_005989</name>
</gene>
<dbReference type="PANTHER" id="PTHR13887">
    <property type="entry name" value="GLUTATHIONE S-TRANSFERASE KAPPA"/>
    <property type="match status" value="1"/>
</dbReference>
<dbReference type="PANTHER" id="PTHR13887:SF41">
    <property type="entry name" value="THIOREDOXIN SUPERFAMILY PROTEIN"/>
    <property type="match status" value="1"/>
</dbReference>
<organism evidence="2 3">
    <name type="scientific">Actinomadura namibiensis</name>
    <dbReference type="NCBI Taxonomy" id="182080"/>
    <lineage>
        <taxon>Bacteria</taxon>
        <taxon>Bacillati</taxon>
        <taxon>Actinomycetota</taxon>
        <taxon>Actinomycetes</taxon>
        <taxon>Streptosporangiales</taxon>
        <taxon>Thermomonosporaceae</taxon>
        <taxon>Actinomadura</taxon>
    </lineage>
</organism>
<dbReference type="InterPro" id="IPR036249">
    <property type="entry name" value="Thioredoxin-like_sf"/>
</dbReference>